<comment type="caution">
    <text evidence="8">As this protein does not have any detectable helicase domains, it probably does not have helicase activity.</text>
</comment>
<name>A0A1H1VL04_9ACTN</name>
<evidence type="ECO:0000256" key="7">
    <source>
        <dbReference type="ARBA" id="ARBA00023125"/>
    </source>
</evidence>
<keyword evidence="6 8" id="KW-0067">ATP-binding</keyword>
<feature type="region of interest" description="Disordered" evidence="9">
    <location>
        <begin position="1"/>
        <end position="28"/>
    </location>
</feature>
<dbReference type="RefSeq" id="WP_172805003.1">
    <property type="nucleotide sequence ID" value="NZ_LT629732.1"/>
</dbReference>
<comment type="function">
    <text evidence="8">Initiates the restart of stalled replication forks, which reloads the replicative helicase on sites other than the origin of replication. Recognizes and binds to abandoned replication forks and remodels them to uncover a helicase loading site. Promotes assembly of the primosome at these replication forks.</text>
</comment>
<sequence length="687" mass="71888">MTEDDGGQLALVRGKVRKPRAASPQQPAPELPVARVLVDVPLAHLDRPFDYLVPERLHATCVPGARVRVRFAGQDLDGFVLERVAESDHRGRLAPLRRVVSAEPVLAPEIARLARRVADRYAGTLADVLRLAVPPRHARVEGAAQKPASDSTPKPADGEVPDASPADALRPGPWGSYQTGVAFLEALRRGDGPRAVWTAAPGEDWPAALAHAAAATLAGGRGVLVVVPDQRDVARLDAAFGELLGPDRHVVLTAELGPAERYRRFLAVRRGGVRCVVGTRSAAFAPVADLGLVACWDDGDDLHAEPRAPYPHVREVLLLRAHESGCAALLGGFACTAEGAHLLATGWARPLAPERAVVRERGPRVVVAGDNDTDLARDPAARAVRLPHRAFEQARAALGSGPVLVQVPRSGYLPALACQTCRGPARCAACAGPLQLGSAGAPPSCGWCGRPAVSWRCPNCGGGRLRAPVVGAGRTAEELGRAFPRVPVRTSGGPRVLSTVGAEPALVVATPGAEPVAEGGYAGALLLDSWLALARADLRAGEEALRRWLNAAALVRPARAGGSVVVVGEPASPTIQALLRWSPQAQAERELAEREAARFPPAVRLATLTGAPDAVRDLAGLVELPPGTEVLGPVPQAAEDEVVRLVLRVRWADGARLSAALKAAQAVRSARKAPGPVRVQVDPAVLG</sequence>
<dbReference type="EMBL" id="LT629732">
    <property type="protein sequence ID" value="SDS85453.1"/>
    <property type="molecule type" value="Genomic_DNA"/>
</dbReference>
<dbReference type="GO" id="GO:0006302">
    <property type="term" value="P:double-strand break repair"/>
    <property type="evidence" value="ECO:0007669"/>
    <property type="project" value="InterPro"/>
</dbReference>
<comment type="subunit">
    <text evidence="8">Component of the replication restart primosome.</text>
</comment>
<keyword evidence="5 8" id="KW-0862">Zinc</keyword>
<keyword evidence="1 8" id="KW-0639">Primosome</keyword>
<dbReference type="InterPro" id="IPR005259">
    <property type="entry name" value="PriA"/>
</dbReference>
<gene>
    <name evidence="8" type="primary">priA</name>
    <name evidence="11" type="ORF">SAMN04489717_4112</name>
</gene>
<evidence type="ECO:0000313" key="11">
    <source>
        <dbReference type="EMBL" id="SDS85453.1"/>
    </source>
</evidence>
<dbReference type="GO" id="GO:0005524">
    <property type="term" value="F:ATP binding"/>
    <property type="evidence" value="ECO:0007669"/>
    <property type="project" value="UniProtKB-UniRule"/>
</dbReference>
<dbReference type="GO" id="GO:0043138">
    <property type="term" value="F:3'-5' DNA helicase activity"/>
    <property type="evidence" value="ECO:0007669"/>
    <property type="project" value="TreeGrafter"/>
</dbReference>
<evidence type="ECO:0000259" key="10">
    <source>
        <dbReference type="Pfam" id="PF17764"/>
    </source>
</evidence>
<feature type="domain" description="Primosomal protein N' 3' DNA-binding" evidence="10">
    <location>
        <begin position="35"/>
        <end position="134"/>
    </location>
</feature>
<feature type="binding site" evidence="8">
    <location>
        <position position="448"/>
    </location>
    <ligand>
        <name>Zn(2+)</name>
        <dbReference type="ChEBI" id="CHEBI:29105"/>
        <label>2</label>
    </ligand>
</feature>
<proteinExistence type="inferred from homology"/>
<evidence type="ECO:0000256" key="4">
    <source>
        <dbReference type="ARBA" id="ARBA00022741"/>
    </source>
</evidence>
<evidence type="ECO:0000256" key="3">
    <source>
        <dbReference type="ARBA" id="ARBA00022723"/>
    </source>
</evidence>
<evidence type="ECO:0000256" key="1">
    <source>
        <dbReference type="ARBA" id="ARBA00022515"/>
    </source>
</evidence>
<dbReference type="AlphaFoldDB" id="A0A1H1VL04"/>
<accession>A0A1H1VL04</accession>
<dbReference type="SUPFAM" id="SSF52540">
    <property type="entry name" value="P-loop containing nucleoside triphosphate hydrolases"/>
    <property type="match status" value="1"/>
</dbReference>
<dbReference type="Pfam" id="PF17764">
    <property type="entry name" value="PriA_3primeBD"/>
    <property type="match status" value="1"/>
</dbReference>
<dbReference type="PANTHER" id="PTHR30580:SF0">
    <property type="entry name" value="PRIMOSOMAL PROTEIN N"/>
    <property type="match status" value="1"/>
</dbReference>
<keyword evidence="7 8" id="KW-0238">DNA-binding</keyword>
<feature type="binding site" evidence="8">
    <location>
        <position position="418"/>
    </location>
    <ligand>
        <name>Zn(2+)</name>
        <dbReference type="ChEBI" id="CHEBI:29105"/>
        <label>1</label>
    </ligand>
</feature>
<feature type="binding site" evidence="8">
    <location>
        <position position="427"/>
    </location>
    <ligand>
        <name>Zn(2+)</name>
        <dbReference type="ChEBI" id="CHEBI:29105"/>
        <label>2</label>
    </ligand>
</feature>
<dbReference type="STRING" id="117157.SAMN04489717_4112"/>
<feature type="binding site" evidence="8">
    <location>
        <position position="445"/>
    </location>
    <ligand>
        <name>Zn(2+)</name>
        <dbReference type="ChEBI" id="CHEBI:29105"/>
        <label>2</label>
    </ligand>
</feature>
<keyword evidence="12" id="KW-1185">Reference proteome</keyword>
<dbReference type="GO" id="GO:0006269">
    <property type="term" value="P:DNA replication, synthesis of primer"/>
    <property type="evidence" value="ECO:0007669"/>
    <property type="project" value="UniProtKB-KW"/>
</dbReference>
<feature type="binding site" evidence="8">
    <location>
        <position position="421"/>
    </location>
    <ligand>
        <name>Zn(2+)</name>
        <dbReference type="ChEBI" id="CHEBI:29105"/>
        <label>1</label>
    </ligand>
</feature>
<protein>
    <recommendedName>
        <fullName evidence="8">Probable replication restart protein PriA</fullName>
    </recommendedName>
    <alternativeName>
        <fullName evidence="8">Putative ATP-dependent DNA helicase PriA</fullName>
    </alternativeName>
</protein>
<keyword evidence="11" id="KW-0347">Helicase</keyword>
<comment type="similarity">
    <text evidence="8">Belongs to the helicase family. PriA subfamily.</text>
</comment>
<evidence type="ECO:0000256" key="5">
    <source>
        <dbReference type="ARBA" id="ARBA00022833"/>
    </source>
</evidence>
<dbReference type="InterPro" id="IPR041222">
    <property type="entry name" value="PriA_3primeBD"/>
</dbReference>
<dbReference type="GO" id="GO:1990077">
    <property type="term" value="C:primosome complex"/>
    <property type="evidence" value="ECO:0007669"/>
    <property type="project" value="UniProtKB-UniRule"/>
</dbReference>
<dbReference type="PANTHER" id="PTHR30580">
    <property type="entry name" value="PRIMOSOMAL PROTEIN N"/>
    <property type="match status" value="1"/>
</dbReference>
<keyword evidence="11" id="KW-0378">Hydrolase</keyword>
<dbReference type="InterPro" id="IPR027417">
    <property type="entry name" value="P-loop_NTPase"/>
</dbReference>
<dbReference type="InterPro" id="IPR042115">
    <property type="entry name" value="PriA_3primeBD_sf"/>
</dbReference>
<evidence type="ECO:0000256" key="9">
    <source>
        <dbReference type="SAM" id="MobiDB-lite"/>
    </source>
</evidence>
<keyword evidence="4 8" id="KW-0547">Nucleotide-binding</keyword>
<evidence type="ECO:0000256" key="2">
    <source>
        <dbReference type="ARBA" id="ARBA00022705"/>
    </source>
</evidence>
<keyword evidence="3 8" id="KW-0479">Metal-binding</keyword>
<evidence type="ECO:0000313" key="12">
    <source>
        <dbReference type="Proteomes" id="UP000198983"/>
    </source>
</evidence>
<dbReference type="GO" id="GO:0003677">
    <property type="term" value="F:DNA binding"/>
    <property type="evidence" value="ECO:0007669"/>
    <property type="project" value="UniProtKB-UniRule"/>
</dbReference>
<dbReference type="GO" id="GO:0006310">
    <property type="term" value="P:DNA recombination"/>
    <property type="evidence" value="ECO:0007669"/>
    <property type="project" value="InterPro"/>
</dbReference>
<evidence type="ECO:0000256" key="8">
    <source>
        <dbReference type="HAMAP-Rule" id="MF_00983"/>
    </source>
</evidence>
<evidence type="ECO:0000256" key="6">
    <source>
        <dbReference type="ARBA" id="ARBA00022840"/>
    </source>
</evidence>
<feature type="region of interest" description="Disordered" evidence="9">
    <location>
        <begin position="139"/>
        <end position="173"/>
    </location>
</feature>
<organism evidence="11 12">
    <name type="scientific">Actinopolymorpha singaporensis</name>
    <dbReference type="NCBI Taxonomy" id="117157"/>
    <lineage>
        <taxon>Bacteria</taxon>
        <taxon>Bacillati</taxon>
        <taxon>Actinomycetota</taxon>
        <taxon>Actinomycetes</taxon>
        <taxon>Propionibacteriales</taxon>
        <taxon>Actinopolymorphaceae</taxon>
        <taxon>Actinopolymorpha</taxon>
    </lineage>
</organism>
<dbReference type="HAMAP" id="MF_00983">
    <property type="entry name" value="PriA"/>
    <property type="match status" value="1"/>
</dbReference>
<dbReference type="Gene3D" id="3.40.1440.60">
    <property type="entry name" value="PriA, 3(prime) DNA-binding domain"/>
    <property type="match status" value="1"/>
</dbReference>
<dbReference type="Proteomes" id="UP000198983">
    <property type="component" value="Chromosome I"/>
</dbReference>
<feature type="binding site" evidence="8">
    <location>
        <position position="457"/>
    </location>
    <ligand>
        <name>Zn(2+)</name>
        <dbReference type="ChEBI" id="CHEBI:29105"/>
        <label>1</label>
    </ligand>
</feature>
<reference evidence="11 12" key="1">
    <citation type="submission" date="2016-10" db="EMBL/GenBank/DDBJ databases">
        <authorList>
            <person name="de Groot N.N."/>
        </authorList>
    </citation>
    <scope>NUCLEOTIDE SEQUENCE [LARGE SCALE GENOMIC DNA]</scope>
    <source>
        <strain evidence="11 12">DSM 22024</strain>
    </source>
</reference>
<comment type="cofactor">
    <cofactor evidence="8">
        <name>Zn(2+)</name>
        <dbReference type="ChEBI" id="CHEBI:29105"/>
    </cofactor>
    <text evidence="8">Binds 2 zinc ions per subunit.</text>
</comment>
<feature type="binding site" evidence="8">
    <location>
        <position position="430"/>
    </location>
    <ligand>
        <name>Zn(2+)</name>
        <dbReference type="ChEBI" id="CHEBI:29105"/>
        <label>2</label>
    </ligand>
</feature>
<keyword evidence="2 8" id="KW-0235">DNA replication</keyword>
<dbReference type="GO" id="GO:0008270">
    <property type="term" value="F:zinc ion binding"/>
    <property type="evidence" value="ECO:0007669"/>
    <property type="project" value="UniProtKB-UniRule"/>
</dbReference>
<feature type="binding site" evidence="8">
    <location>
        <position position="460"/>
    </location>
    <ligand>
        <name>Zn(2+)</name>
        <dbReference type="ChEBI" id="CHEBI:29105"/>
        <label>1</label>
    </ligand>
</feature>
<dbReference type="Gene3D" id="3.40.50.300">
    <property type="entry name" value="P-loop containing nucleotide triphosphate hydrolases"/>
    <property type="match status" value="1"/>
</dbReference>
<dbReference type="GO" id="GO:0006270">
    <property type="term" value="P:DNA replication initiation"/>
    <property type="evidence" value="ECO:0007669"/>
    <property type="project" value="TreeGrafter"/>
</dbReference>